<keyword evidence="7" id="KW-1185">Reference proteome</keyword>
<accession>A0A8T0PGZ6</accession>
<proteinExistence type="predicted"/>
<dbReference type="SUPFAM" id="SSF48371">
    <property type="entry name" value="ARM repeat"/>
    <property type="match status" value="1"/>
</dbReference>
<keyword evidence="2" id="KW-0810">Translation regulation</keyword>
<dbReference type="SMART" id="SM00025">
    <property type="entry name" value="Pumilio"/>
    <property type="match status" value="8"/>
</dbReference>
<evidence type="ECO:0000259" key="5">
    <source>
        <dbReference type="PROSITE" id="PS50303"/>
    </source>
</evidence>
<feature type="repeat" description="Pumilio" evidence="3">
    <location>
        <begin position="423"/>
        <end position="458"/>
    </location>
</feature>
<dbReference type="GO" id="GO:0006417">
    <property type="term" value="P:regulation of translation"/>
    <property type="evidence" value="ECO:0007669"/>
    <property type="project" value="UniProtKB-KW"/>
</dbReference>
<feature type="domain" description="PUM-HD" evidence="5">
    <location>
        <begin position="214"/>
        <end position="561"/>
    </location>
</feature>
<feature type="repeat" description="Pumilio" evidence="3">
    <location>
        <begin position="239"/>
        <end position="274"/>
    </location>
</feature>
<dbReference type="PROSITE" id="PS50303">
    <property type="entry name" value="PUM_HD"/>
    <property type="match status" value="1"/>
</dbReference>
<reference evidence="6" key="1">
    <citation type="submission" date="2020-05" db="EMBL/GenBank/DDBJ databases">
        <title>WGS assembly of Panicum virgatum.</title>
        <authorList>
            <person name="Lovell J.T."/>
            <person name="Jenkins J."/>
            <person name="Shu S."/>
            <person name="Juenger T.E."/>
            <person name="Schmutz J."/>
        </authorList>
    </citation>
    <scope>NUCLEOTIDE SEQUENCE</scope>
    <source>
        <strain evidence="6">AP13</strain>
    </source>
</reference>
<feature type="region of interest" description="Disordered" evidence="4">
    <location>
        <begin position="1"/>
        <end position="42"/>
    </location>
</feature>
<dbReference type="EMBL" id="CM029052">
    <property type="protein sequence ID" value="KAG2559452.1"/>
    <property type="molecule type" value="Genomic_DNA"/>
</dbReference>
<dbReference type="CDD" id="cd07920">
    <property type="entry name" value="Pumilio"/>
    <property type="match status" value="1"/>
</dbReference>
<organism evidence="6 7">
    <name type="scientific">Panicum virgatum</name>
    <name type="common">Blackwell switchgrass</name>
    <dbReference type="NCBI Taxonomy" id="38727"/>
    <lineage>
        <taxon>Eukaryota</taxon>
        <taxon>Viridiplantae</taxon>
        <taxon>Streptophyta</taxon>
        <taxon>Embryophyta</taxon>
        <taxon>Tracheophyta</taxon>
        <taxon>Spermatophyta</taxon>
        <taxon>Magnoliopsida</taxon>
        <taxon>Liliopsida</taxon>
        <taxon>Poales</taxon>
        <taxon>Poaceae</taxon>
        <taxon>PACMAD clade</taxon>
        <taxon>Panicoideae</taxon>
        <taxon>Panicodae</taxon>
        <taxon>Paniceae</taxon>
        <taxon>Panicinae</taxon>
        <taxon>Panicum</taxon>
        <taxon>Panicum sect. Hiantes</taxon>
    </lineage>
</organism>
<feature type="repeat" description="Pumilio" evidence="3">
    <location>
        <begin position="495"/>
        <end position="535"/>
    </location>
</feature>
<evidence type="ECO:0000256" key="1">
    <source>
        <dbReference type="ARBA" id="ARBA00022737"/>
    </source>
</evidence>
<evidence type="ECO:0000256" key="2">
    <source>
        <dbReference type="ARBA" id="ARBA00022845"/>
    </source>
</evidence>
<dbReference type="InterPro" id="IPR016024">
    <property type="entry name" value="ARM-type_fold"/>
</dbReference>
<feature type="repeat" description="Pumilio" evidence="3">
    <location>
        <begin position="275"/>
        <end position="310"/>
    </location>
</feature>
<protein>
    <recommendedName>
        <fullName evidence="5">PUM-HD domain-containing protein</fullName>
    </recommendedName>
</protein>
<keyword evidence="1" id="KW-0677">Repeat</keyword>
<dbReference type="PANTHER" id="PTHR12537:SF127">
    <property type="entry name" value="PUMILIO HOMOLOG 3"/>
    <property type="match status" value="1"/>
</dbReference>
<comment type="caution">
    <text evidence="6">The sequence shown here is derived from an EMBL/GenBank/DDBJ whole genome shotgun (WGS) entry which is preliminary data.</text>
</comment>
<dbReference type="PANTHER" id="PTHR12537">
    <property type="entry name" value="RNA BINDING PROTEIN PUMILIO-RELATED"/>
    <property type="match status" value="1"/>
</dbReference>
<dbReference type="InterPro" id="IPR001313">
    <property type="entry name" value="Pumilio_RNA-bd_rpt"/>
</dbReference>
<dbReference type="Gene3D" id="1.25.10.10">
    <property type="entry name" value="Leucine-rich Repeat Variant"/>
    <property type="match status" value="1"/>
</dbReference>
<evidence type="ECO:0000256" key="3">
    <source>
        <dbReference type="PROSITE-ProRule" id="PRU00317"/>
    </source>
</evidence>
<name>A0A8T0PGZ6_PANVG</name>
<dbReference type="InterPro" id="IPR033712">
    <property type="entry name" value="Pumilio_RNA-bd"/>
</dbReference>
<evidence type="ECO:0000313" key="7">
    <source>
        <dbReference type="Proteomes" id="UP000823388"/>
    </source>
</evidence>
<feature type="repeat" description="Pumilio" evidence="3">
    <location>
        <begin position="311"/>
        <end position="346"/>
    </location>
</feature>
<gene>
    <name evidence="6" type="ORF">PVAP13_8NG297100</name>
</gene>
<dbReference type="PROSITE" id="PS50302">
    <property type="entry name" value="PUM"/>
    <property type="match status" value="7"/>
</dbReference>
<feature type="repeat" description="Pumilio" evidence="3">
    <location>
        <begin position="459"/>
        <end position="494"/>
    </location>
</feature>
<dbReference type="GO" id="GO:0005737">
    <property type="term" value="C:cytoplasm"/>
    <property type="evidence" value="ECO:0007669"/>
    <property type="project" value="TreeGrafter"/>
</dbReference>
<sequence>MDPYNQQGGSCSSNGRAATSSGRCNSKHKQAVVKPEQEQPSTYRLFPEDDSGLYLHQFFAADQRRHPQQLHQPNRLLQVDPKASTAAQGQMNNAKIHTMPTCGPVVLGSSQVSGAQQGNVAEQDFEEEAPLREEDTMKIHEHLIGVHLDCYCASNDLDRTTCARLLQQAIQGMNIHYAPADALEANYGDTPADVDTTAIVVRQPRASSIQPQVQQHHVHRHRRQQIMTAPVMNTISLREIEGQVAEYCVHPKGSRLVQQAIEVATPEEIDMVYREITPRVRLLAVDAFGNYAVQKILEYGPQSCKSKVISNLIGHVLPLSLHVYGCRVIQKALDVAELDDKVAMAKMLGGGHKQVLRCVYDQFANHVIQKCIECMPPKHIMFIYRSFCGKAKDLSTNVYGCHVIQRVLAYCDNRKIYDTLAAEIIDAVNNLSKHEYANFVVKYLLEHGSQAHRSAMVKKFAGRVVAMSYQKYASNVIEACLSFGCDEDRRLITREIIDDDAGQHCLDMMINPYANYVIQKMVLMAEEEQVRLLVDVASRNVAYLRRYSHGQHVIAAMERFLSAKAGRQVFLVPRPLLTHQ</sequence>
<dbReference type="EMBL" id="CM029052">
    <property type="protein sequence ID" value="KAG2559451.1"/>
    <property type="molecule type" value="Genomic_DNA"/>
</dbReference>
<feature type="compositionally biased region" description="Polar residues" evidence="4">
    <location>
        <begin position="1"/>
        <end position="24"/>
    </location>
</feature>
<dbReference type="Pfam" id="PF00806">
    <property type="entry name" value="PUF"/>
    <property type="match status" value="8"/>
</dbReference>
<evidence type="ECO:0000256" key="4">
    <source>
        <dbReference type="SAM" id="MobiDB-lite"/>
    </source>
</evidence>
<dbReference type="InterPro" id="IPR033133">
    <property type="entry name" value="PUM-HD"/>
</dbReference>
<dbReference type="GO" id="GO:0003729">
    <property type="term" value="F:mRNA binding"/>
    <property type="evidence" value="ECO:0007669"/>
    <property type="project" value="TreeGrafter"/>
</dbReference>
<dbReference type="Proteomes" id="UP000823388">
    <property type="component" value="Chromosome 8N"/>
</dbReference>
<evidence type="ECO:0000313" key="6">
    <source>
        <dbReference type="EMBL" id="KAG2559452.1"/>
    </source>
</evidence>
<dbReference type="AlphaFoldDB" id="A0A8T0PGZ6"/>
<dbReference type="InterPro" id="IPR011989">
    <property type="entry name" value="ARM-like"/>
</dbReference>
<feature type="repeat" description="Pumilio" evidence="3">
    <location>
        <begin position="386"/>
        <end position="422"/>
    </location>
</feature>